<keyword evidence="2" id="KW-1185">Reference proteome</keyword>
<comment type="caution">
    <text evidence="1">The sequence shown here is derived from an EMBL/GenBank/DDBJ whole genome shotgun (WGS) entry which is preliminary data.</text>
</comment>
<proteinExistence type="predicted"/>
<dbReference type="EMBL" id="JBBNAF010000011">
    <property type="protein sequence ID" value="KAK9098986.1"/>
    <property type="molecule type" value="Genomic_DNA"/>
</dbReference>
<accession>A0AAP0HWB4</accession>
<evidence type="ECO:0000313" key="1">
    <source>
        <dbReference type="EMBL" id="KAK9098986.1"/>
    </source>
</evidence>
<sequence>MVESIVDVPQLARLCDAPNLYLKCMNLTLREEKAQLKELLEGVQAMEQVMFVEQQHTREGEDQRLPLSGSATLLTHFYCHLYTEYFLRTSTARNQVKEVGAPAKTILGSEVQFSLTGTSTYFVSLVLSIHVMIVA</sequence>
<reference evidence="1 2" key="1">
    <citation type="submission" date="2024-01" db="EMBL/GenBank/DDBJ databases">
        <title>Genome assemblies of Stephania.</title>
        <authorList>
            <person name="Yang L."/>
        </authorList>
    </citation>
    <scope>NUCLEOTIDE SEQUENCE [LARGE SCALE GENOMIC DNA]</scope>
    <source>
        <strain evidence="1">YNDBR</strain>
        <tissue evidence="1">Leaf</tissue>
    </source>
</reference>
<evidence type="ECO:0000313" key="2">
    <source>
        <dbReference type="Proteomes" id="UP001420932"/>
    </source>
</evidence>
<gene>
    <name evidence="1" type="ORF">Syun_026031</name>
</gene>
<organism evidence="1 2">
    <name type="scientific">Stephania yunnanensis</name>
    <dbReference type="NCBI Taxonomy" id="152371"/>
    <lineage>
        <taxon>Eukaryota</taxon>
        <taxon>Viridiplantae</taxon>
        <taxon>Streptophyta</taxon>
        <taxon>Embryophyta</taxon>
        <taxon>Tracheophyta</taxon>
        <taxon>Spermatophyta</taxon>
        <taxon>Magnoliopsida</taxon>
        <taxon>Ranunculales</taxon>
        <taxon>Menispermaceae</taxon>
        <taxon>Menispermoideae</taxon>
        <taxon>Cissampelideae</taxon>
        <taxon>Stephania</taxon>
    </lineage>
</organism>
<dbReference type="AlphaFoldDB" id="A0AAP0HWB4"/>
<protein>
    <submittedName>
        <fullName evidence="1">Uncharacterized protein</fullName>
    </submittedName>
</protein>
<name>A0AAP0HWB4_9MAGN</name>
<dbReference type="Proteomes" id="UP001420932">
    <property type="component" value="Unassembled WGS sequence"/>
</dbReference>